<accession>A0A9N9EB72</accession>
<organism evidence="1 2">
    <name type="scientific">Diversispora eburnea</name>
    <dbReference type="NCBI Taxonomy" id="1213867"/>
    <lineage>
        <taxon>Eukaryota</taxon>
        <taxon>Fungi</taxon>
        <taxon>Fungi incertae sedis</taxon>
        <taxon>Mucoromycota</taxon>
        <taxon>Glomeromycotina</taxon>
        <taxon>Glomeromycetes</taxon>
        <taxon>Diversisporales</taxon>
        <taxon>Diversisporaceae</taxon>
        <taxon>Diversispora</taxon>
    </lineage>
</organism>
<evidence type="ECO:0000313" key="2">
    <source>
        <dbReference type="Proteomes" id="UP000789706"/>
    </source>
</evidence>
<gene>
    <name evidence="1" type="ORF">DEBURN_LOCUS11898</name>
</gene>
<dbReference type="AlphaFoldDB" id="A0A9N9EB72"/>
<keyword evidence="2" id="KW-1185">Reference proteome</keyword>
<feature type="non-terminal residue" evidence="1">
    <location>
        <position position="45"/>
    </location>
</feature>
<feature type="non-terminal residue" evidence="1">
    <location>
        <position position="1"/>
    </location>
</feature>
<comment type="caution">
    <text evidence="1">The sequence shown here is derived from an EMBL/GenBank/DDBJ whole genome shotgun (WGS) entry which is preliminary data.</text>
</comment>
<dbReference type="Proteomes" id="UP000789706">
    <property type="component" value="Unassembled WGS sequence"/>
</dbReference>
<sequence>SNNSYDSSSNGPINTSSISLSPLFLINDVDISATAEVDVVTRVDA</sequence>
<protein>
    <submittedName>
        <fullName evidence="1">10456_t:CDS:1</fullName>
    </submittedName>
</protein>
<evidence type="ECO:0000313" key="1">
    <source>
        <dbReference type="EMBL" id="CAG8665180.1"/>
    </source>
</evidence>
<dbReference type="EMBL" id="CAJVPK010009134">
    <property type="protein sequence ID" value="CAG8665180.1"/>
    <property type="molecule type" value="Genomic_DNA"/>
</dbReference>
<proteinExistence type="predicted"/>
<reference evidence="1" key="1">
    <citation type="submission" date="2021-06" db="EMBL/GenBank/DDBJ databases">
        <authorList>
            <person name="Kallberg Y."/>
            <person name="Tangrot J."/>
            <person name="Rosling A."/>
        </authorList>
    </citation>
    <scope>NUCLEOTIDE SEQUENCE</scope>
    <source>
        <strain evidence="1">AZ414A</strain>
    </source>
</reference>
<name>A0A9N9EB72_9GLOM</name>